<evidence type="ECO:0000313" key="1">
    <source>
        <dbReference type="EMBL" id="KAK5895206.1"/>
    </source>
</evidence>
<evidence type="ECO:0000313" key="2">
    <source>
        <dbReference type="Proteomes" id="UP001335648"/>
    </source>
</evidence>
<dbReference type="AlphaFoldDB" id="A0AAN8GXN0"/>
<comment type="caution">
    <text evidence="1">The sequence shown here is derived from an EMBL/GenBank/DDBJ whole genome shotgun (WGS) entry which is preliminary data.</text>
</comment>
<organism evidence="1 2">
    <name type="scientific">Champsocephalus esox</name>
    <name type="common">pike icefish</name>
    <dbReference type="NCBI Taxonomy" id="159716"/>
    <lineage>
        <taxon>Eukaryota</taxon>
        <taxon>Metazoa</taxon>
        <taxon>Chordata</taxon>
        <taxon>Craniata</taxon>
        <taxon>Vertebrata</taxon>
        <taxon>Euteleostomi</taxon>
        <taxon>Actinopterygii</taxon>
        <taxon>Neopterygii</taxon>
        <taxon>Teleostei</taxon>
        <taxon>Neoteleostei</taxon>
        <taxon>Acanthomorphata</taxon>
        <taxon>Eupercaria</taxon>
        <taxon>Perciformes</taxon>
        <taxon>Notothenioidei</taxon>
        <taxon>Channichthyidae</taxon>
        <taxon>Champsocephalus</taxon>
    </lineage>
</organism>
<reference evidence="1 2" key="1">
    <citation type="journal article" date="2023" name="Mol. Biol. Evol.">
        <title>Genomics of Secondarily Temperate Adaptation in the Only Non-Antarctic Icefish.</title>
        <authorList>
            <person name="Rivera-Colon A.G."/>
            <person name="Rayamajhi N."/>
            <person name="Minhas B.F."/>
            <person name="Madrigal G."/>
            <person name="Bilyk K.T."/>
            <person name="Yoon V."/>
            <person name="Hune M."/>
            <person name="Gregory S."/>
            <person name="Cheng C.H.C."/>
            <person name="Catchen J.M."/>
        </authorList>
    </citation>
    <scope>NUCLEOTIDE SEQUENCE [LARGE SCALE GENOMIC DNA]</scope>
    <source>
        <strain evidence="1">JC2023a</strain>
    </source>
</reference>
<sequence length="109" mass="12504">MTPLTEQTLSEFRPTRGVFSPSLRTAWCDVVRTCWDNTPCSDRVLQRYLLMCGCYRGDVLYGPGAYCWFECCSRLPRAREQRGHGFMLGQELLKSTFKPKLGDEGREAV</sequence>
<name>A0AAN8GXN0_9TELE</name>
<accession>A0AAN8GXN0</accession>
<dbReference type="Proteomes" id="UP001335648">
    <property type="component" value="Unassembled WGS sequence"/>
</dbReference>
<proteinExistence type="predicted"/>
<gene>
    <name evidence="1" type="ORF">CesoFtcFv8_011821</name>
</gene>
<dbReference type="EMBL" id="JAULUE010002054">
    <property type="protein sequence ID" value="KAK5895206.1"/>
    <property type="molecule type" value="Genomic_DNA"/>
</dbReference>
<protein>
    <submittedName>
        <fullName evidence="1">Uncharacterized protein</fullName>
    </submittedName>
</protein>
<keyword evidence="2" id="KW-1185">Reference proteome</keyword>